<feature type="compositionally biased region" description="Polar residues" evidence="1">
    <location>
        <begin position="189"/>
        <end position="202"/>
    </location>
</feature>
<organism evidence="3">
    <name type="scientific">Laccaria bicolor (strain S238N-H82 / ATCC MYA-4686)</name>
    <name type="common">Bicoloured deceiver</name>
    <name type="synonym">Laccaria laccata var. bicolor</name>
    <dbReference type="NCBI Taxonomy" id="486041"/>
    <lineage>
        <taxon>Eukaryota</taxon>
        <taxon>Fungi</taxon>
        <taxon>Dikarya</taxon>
        <taxon>Basidiomycota</taxon>
        <taxon>Agaricomycotina</taxon>
        <taxon>Agaricomycetes</taxon>
        <taxon>Agaricomycetidae</taxon>
        <taxon>Agaricales</taxon>
        <taxon>Agaricineae</taxon>
        <taxon>Hydnangiaceae</taxon>
        <taxon>Laccaria</taxon>
    </lineage>
</organism>
<feature type="compositionally biased region" description="Low complexity" evidence="1">
    <location>
        <begin position="1075"/>
        <end position="1084"/>
    </location>
</feature>
<protein>
    <submittedName>
        <fullName evidence="2">Predicted protein</fullName>
    </submittedName>
</protein>
<accession>B0CQM0</accession>
<dbReference type="GeneID" id="6069818"/>
<feature type="compositionally biased region" description="Polar residues" evidence="1">
    <location>
        <begin position="722"/>
        <end position="750"/>
    </location>
</feature>
<feature type="compositionally biased region" description="Polar residues" evidence="1">
    <location>
        <begin position="916"/>
        <end position="931"/>
    </location>
</feature>
<feature type="region of interest" description="Disordered" evidence="1">
    <location>
        <begin position="426"/>
        <end position="451"/>
    </location>
</feature>
<feature type="compositionally biased region" description="Polar residues" evidence="1">
    <location>
        <begin position="617"/>
        <end position="627"/>
    </location>
</feature>
<feature type="compositionally biased region" description="Polar residues" evidence="1">
    <location>
        <begin position="109"/>
        <end position="128"/>
    </location>
</feature>
<feature type="compositionally biased region" description="Polar residues" evidence="1">
    <location>
        <begin position="889"/>
        <end position="899"/>
    </location>
</feature>
<dbReference type="InParanoid" id="B0CQM0"/>
<dbReference type="STRING" id="486041.B0CQM0"/>
<dbReference type="OrthoDB" id="2504266at2759"/>
<feature type="region of interest" description="Disordered" evidence="1">
    <location>
        <begin position="108"/>
        <end position="414"/>
    </location>
</feature>
<proteinExistence type="predicted"/>
<evidence type="ECO:0000313" key="3">
    <source>
        <dbReference type="Proteomes" id="UP000001194"/>
    </source>
</evidence>
<gene>
    <name evidence="2" type="ORF">LACBIDRAFT_291552</name>
</gene>
<dbReference type="EMBL" id="DS547091">
    <property type="protein sequence ID" value="EDR15056.1"/>
    <property type="molecule type" value="Genomic_DNA"/>
</dbReference>
<feature type="compositionally biased region" description="Basic and acidic residues" evidence="1">
    <location>
        <begin position="206"/>
        <end position="392"/>
    </location>
</feature>
<dbReference type="Proteomes" id="UP000001194">
    <property type="component" value="Unassembled WGS sequence"/>
</dbReference>
<dbReference type="AlphaFoldDB" id="B0CQM0"/>
<evidence type="ECO:0000313" key="2">
    <source>
        <dbReference type="EMBL" id="EDR15056.1"/>
    </source>
</evidence>
<evidence type="ECO:0000256" key="1">
    <source>
        <dbReference type="SAM" id="MobiDB-lite"/>
    </source>
</evidence>
<feature type="compositionally biased region" description="Basic and acidic residues" evidence="1">
    <location>
        <begin position="130"/>
        <end position="168"/>
    </location>
</feature>
<name>B0CQM0_LACBS</name>
<feature type="region of interest" description="Disordered" evidence="1">
    <location>
        <begin position="842"/>
        <end position="863"/>
    </location>
</feature>
<feature type="region of interest" description="Disordered" evidence="1">
    <location>
        <begin position="60"/>
        <end position="80"/>
    </location>
</feature>
<dbReference type="HOGENOM" id="CLU_286966_0_0_1"/>
<reference evidence="2 3" key="1">
    <citation type="journal article" date="2008" name="Nature">
        <title>The genome of Laccaria bicolor provides insights into mycorrhizal symbiosis.</title>
        <authorList>
            <person name="Martin F."/>
            <person name="Aerts A."/>
            <person name="Ahren D."/>
            <person name="Brun A."/>
            <person name="Danchin E.G.J."/>
            <person name="Duchaussoy F."/>
            <person name="Gibon J."/>
            <person name="Kohler A."/>
            <person name="Lindquist E."/>
            <person name="Pereda V."/>
            <person name="Salamov A."/>
            <person name="Shapiro H.J."/>
            <person name="Wuyts J."/>
            <person name="Blaudez D."/>
            <person name="Buee M."/>
            <person name="Brokstein P."/>
            <person name="Canbaeck B."/>
            <person name="Cohen D."/>
            <person name="Courty P.E."/>
            <person name="Coutinho P.M."/>
            <person name="Delaruelle C."/>
            <person name="Detter J.C."/>
            <person name="Deveau A."/>
            <person name="DiFazio S."/>
            <person name="Duplessis S."/>
            <person name="Fraissinet-Tachet L."/>
            <person name="Lucic E."/>
            <person name="Frey-Klett P."/>
            <person name="Fourrey C."/>
            <person name="Feussner I."/>
            <person name="Gay G."/>
            <person name="Grimwood J."/>
            <person name="Hoegger P.J."/>
            <person name="Jain P."/>
            <person name="Kilaru S."/>
            <person name="Labbe J."/>
            <person name="Lin Y.C."/>
            <person name="Legue V."/>
            <person name="Le Tacon F."/>
            <person name="Marmeisse R."/>
            <person name="Melayah D."/>
            <person name="Montanini B."/>
            <person name="Muratet M."/>
            <person name="Nehls U."/>
            <person name="Niculita-Hirzel H."/>
            <person name="Oudot-Le Secq M.P."/>
            <person name="Peter M."/>
            <person name="Quesneville H."/>
            <person name="Rajashekar B."/>
            <person name="Reich M."/>
            <person name="Rouhier N."/>
            <person name="Schmutz J."/>
            <person name="Yin T."/>
            <person name="Chalot M."/>
            <person name="Henrissat B."/>
            <person name="Kuees U."/>
            <person name="Lucas S."/>
            <person name="Van de Peer Y."/>
            <person name="Podila G.K."/>
            <person name="Polle A."/>
            <person name="Pukkila P.J."/>
            <person name="Richardson P.M."/>
            <person name="Rouze P."/>
            <person name="Sanders I.R."/>
            <person name="Stajich J.E."/>
            <person name="Tunlid A."/>
            <person name="Tuskan G."/>
            <person name="Grigoriev I.V."/>
        </authorList>
    </citation>
    <scope>NUCLEOTIDE SEQUENCE [LARGE SCALE GENOMIC DNA]</scope>
    <source>
        <strain evidence="3">S238N-H82 / ATCC MYA-4686</strain>
    </source>
</reference>
<dbReference type="KEGG" id="lbc:LACBIDRAFT_291552"/>
<feature type="region of interest" description="Disordered" evidence="1">
    <location>
        <begin position="611"/>
        <end position="631"/>
    </location>
</feature>
<feature type="region of interest" description="Disordered" evidence="1">
    <location>
        <begin position="1"/>
        <end position="27"/>
    </location>
</feature>
<feature type="region of interest" description="Disordered" evidence="1">
    <location>
        <begin position="889"/>
        <end position="948"/>
    </location>
</feature>
<keyword evidence="3" id="KW-1185">Reference proteome</keyword>
<feature type="region of interest" description="Disordered" evidence="1">
    <location>
        <begin position="664"/>
        <end position="758"/>
    </location>
</feature>
<dbReference type="RefSeq" id="XP_001873264.1">
    <property type="nucleotide sequence ID" value="XM_001873229.1"/>
</dbReference>
<feature type="region of interest" description="Disordered" evidence="1">
    <location>
        <begin position="1075"/>
        <end position="1098"/>
    </location>
</feature>
<sequence length="1098" mass="122366">MSTPPSPKILHLLPNEPTNPPQSHPKSQIRIYTRPQLLALHSSPLVKLPPNMPELKHWFGSENEQMLSKKESEPPTSATARERRGWRFLFPSPSLIFVTHTSRFLDASSRPSFRSTLSQPSQMGNFKHQSLRDRDKDREKDGEKEREREKDGHERLRHLSDKYDRDRLALPMSNSRGKERDTAPHLVATASNRATTQPQSSNSASRRAEIREAAKKKIGEASEDWRRGAEPPRNAREDRSDTSRKERDERARSRPRDSSRIRRDPSISAKEQRDREDGRERGSRADRGRDDPRREKEDNGRDRDLEKDFDDDPRRWRDDGKRDERMAAKRGERDRDRARDKPVHEQGGSSDRRWTAGEDRDGRYKRQPMRDKREDAKEREDRGGRDREKEPAWMDTYVPSETGPGILGGKGDAGELDGIQAWKRGMKEKEEQEKASSGFLEQENVSAAPEAAEKQLDEIQLFKLMMKREESKRTQTDSGTNDLPASTSAEGTFCSYQGFLQTNWSFFYSVAPTAEGQDKADAQQPRLTLPSRAASHQTGPPTIKSDVIHQSQTFTSTEEIPSNQLNVAPVQPDSLVNTEQRLSEASQPAFNPPAGSRLLAFARTAAKSPATLGQIGNGQPQNGTVQSPEADHISRQGFLKHEQPRATSGFSPFENQSRQTYLIDEGRHPGNSTNFPDIPHRDRPSFAPQFEHTPTESNANGYVSAKGSRFAKFFDGKGRDPSATQTKPQTPTGFLSPSPSLGQRQDQSGFNGLHGNHNDPRTMDDLFAMLSNSSQAHGGGAINHPISLSNIPPNVQFNPQGQNNIHLIQQHQHQQQLQPNNRMEPLYESRLDDRNFVPDGMVPGLRPAPPPSRGRDNGGPFPEAIDEAMQYNLQRLAQQRGLEALYSVPTPSVHNQHSGRGSGLPLQQPHFRGAPSPNTNQQNALQSNHQQRLPPGLANLGGRPPHEPSQFLGIPGISGAGLHNNIHTNGPSPHQPSFNNFTSGGNLGFGGPQIRATFPGGHQTSNTLHPHASNIDPRLANQSLLGNNIGTRGVNPGFLPQQGPSAQLQGPHLGMRPQQQPHLLPHMMPHLLPPHLQQQGHPGPNDLMALLLSGSHRD</sequence>